<name>A0A0D0AIX2_9AGAR</name>
<dbReference type="InterPro" id="IPR046528">
    <property type="entry name" value="DUF6593"/>
</dbReference>
<keyword evidence="4" id="KW-1185">Reference proteome</keyword>
<accession>A0A0D0AIX2</accession>
<dbReference type="HOGENOM" id="CLU_084280_3_0_1"/>
<sequence length="228" mass="25636">MNLSFLESDMYNTLLVQSNGAPLYHIKTPPSGHPHTVITKIVASNGYGFGFDSDESKDKEMAHIEVHRWHSSTVDVWGKSFVPSRTHLLSSSEAFTGSNGKRYLWRRGAREQIELTSMEDKTFPVATYEPELPATVSSTSKSASLQIKFEGLAILDELVTTFVYIQQKHHKREVAEHEKLMLDIDPTRSRPNSSHSDRPSLGSRHSTRSMHSLRSACSRRSHSSQPKG</sequence>
<dbReference type="OrthoDB" id="3021178at2759"/>
<feature type="compositionally biased region" description="Basic and acidic residues" evidence="1">
    <location>
        <begin position="176"/>
        <end position="188"/>
    </location>
</feature>
<evidence type="ECO:0000313" key="4">
    <source>
        <dbReference type="Proteomes" id="UP000053593"/>
    </source>
</evidence>
<dbReference type="EMBL" id="KN834931">
    <property type="protein sequence ID" value="KIK50095.1"/>
    <property type="molecule type" value="Genomic_DNA"/>
</dbReference>
<proteinExistence type="predicted"/>
<feature type="domain" description="DUF6593" evidence="2">
    <location>
        <begin position="9"/>
        <end position="170"/>
    </location>
</feature>
<dbReference type="Proteomes" id="UP000053593">
    <property type="component" value="Unassembled WGS sequence"/>
</dbReference>
<evidence type="ECO:0000313" key="3">
    <source>
        <dbReference type="EMBL" id="KIK50095.1"/>
    </source>
</evidence>
<protein>
    <recommendedName>
        <fullName evidence="2">DUF6593 domain-containing protein</fullName>
    </recommendedName>
</protein>
<gene>
    <name evidence="3" type="ORF">GYMLUDRAFT_51383</name>
</gene>
<reference evidence="3 4" key="1">
    <citation type="submission" date="2014-04" db="EMBL/GenBank/DDBJ databases">
        <title>Evolutionary Origins and Diversification of the Mycorrhizal Mutualists.</title>
        <authorList>
            <consortium name="DOE Joint Genome Institute"/>
            <consortium name="Mycorrhizal Genomics Consortium"/>
            <person name="Kohler A."/>
            <person name="Kuo A."/>
            <person name="Nagy L.G."/>
            <person name="Floudas D."/>
            <person name="Copeland A."/>
            <person name="Barry K.W."/>
            <person name="Cichocki N."/>
            <person name="Veneault-Fourrey C."/>
            <person name="LaButti K."/>
            <person name="Lindquist E.A."/>
            <person name="Lipzen A."/>
            <person name="Lundell T."/>
            <person name="Morin E."/>
            <person name="Murat C."/>
            <person name="Riley R."/>
            <person name="Ohm R."/>
            <person name="Sun H."/>
            <person name="Tunlid A."/>
            <person name="Henrissat B."/>
            <person name="Grigoriev I.V."/>
            <person name="Hibbett D.S."/>
            <person name="Martin F."/>
        </authorList>
    </citation>
    <scope>NUCLEOTIDE SEQUENCE [LARGE SCALE GENOMIC DNA]</scope>
    <source>
        <strain evidence="3 4">FD-317 M1</strain>
    </source>
</reference>
<feature type="region of interest" description="Disordered" evidence="1">
    <location>
        <begin position="176"/>
        <end position="228"/>
    </location>
</feature>
<evidence type="ECO:0000256" key="1">
    <source>
        <dbReference type="SAM" id="MobiDB-lite"/>
    </source>
</evidence>
<organism evidence="3 4">
    <name type="scientific">Collybiopsis luxurians FD-317 M1</name>
    <dbReference type="NCBI Taxonomy" id="944289"/>
    <lineage>
        <taxon>Eukaryota</taxon>
        <taxon>Fungi</taxon>
        <taxon>Dikarya</taxon>
        <taxon>Basidiomycota</taxon>
        <taxon>Agaricomycotina</taxon>
        <taxon>Agaricomycetes</taxon>
        <taxon>Agaricomycetidae</taxon>
        <taxon>Agaricales</taxon>
        <taxon>Marasmiineae</taxon>
        <taxon>Omphalotaceae</taxon>
        <taxon>Collybiopsis</taxon>
        <taxon>Collybiopsis luxurians</taxon>
    </lineage>
</organism>
<dbReference type="AlphaFoldDB" id="A0A0D0AIX2"/>
<evidence type="ECO:0000259" key="2">
    <source>
        <dbReference type="Pfam" id="PF20236"/>
    </source>
</evidence>
<dbReference type="Pfam" id="PF20236">
    <property type="entry name" value="DUF6593"/>
    <property type="match status" value="1"/>
</dbReference>